<dbReference type="EMBL" id="CP015607">
    <property type="protein sequence ID" value="APT45907.1"/>
    <property type="molecule type" value="Genomic_DNA"/>
</dbReference>
<gene>
    <name evidence="1" type="ORF">BSA145_08320</name>
</gene>
<dbReference type="Proteomes" id="UP000185426">
    <property type="component" value="Chromosome"/>
</dbReference>
<dbReference type="AlphaFoldDB" id="A0A1L6ZHA9"/>
<evidence type="ECO:0000313" key="1">
    <source>
        <dbReference type="EMBL" id="APT45907.1"/>
    </source>
</evidence>
<sequence length="105" mass="11882">MKFELEASDLEKITNDVIANVSAALIPKIEEMFMVISSQDELLTKKQVYENILKCTAATADELYFNRPDFPTLDLPSLPGVPRQHKRYSRKAVEAWIAANTKGRP</sequence>
<reference evidence="1 2" key="1">
    <citation type="submission" date="2016-05" db="EMBL/GenBank/DDBJ databases">
        <title>Complete Genome and Methylome Analysis of Psychrotrophic Bacterial Isolates from Antarctic Lake Untersee.</title>
        <authorList>
            <person name="Fomenkov A."/>
            <person name="Akimov V.N."/>
            <person name="Vasilyeva L.V."/>
            <person name="Andersen D."/>
            <person name="Vincze T."/>
            <person name="Roberts R.J."/>
        </authorList>
    </citation>
    <scope>NUCLEOTIDE SEQUENCE [LARGE SCALE GENOMIC DNA]</scope>
    <source>
        <strain evidence="1 2">U14-5</strain>
    </source>
</reference>
<proteinExistence type="predicted"/>
<evidence type="ECO:0000313" key="2">
    <source>
        <dbReference type="Proteomes" id="UP000185426"/>
    </source>
</evidence>
<organism evidence="1 2">
    <name type="scientific">Bacillus safensis</name>
    <dbReference type="NCBI Taxonomy" id="561879"/>
    <lineage>
        <taxon>Bacteria</taxon>
        <taxon>Bacillati</taxon>
        <taxon>Bacillota</taxon>
        <taxon>Bacilli</taxon>
        <taxon>Bacillales</taxon>
        <taxon>Bacillaceae</taxon>
        <taxon>Bacillus</taxon>
    </lineage>
</organism>
<dbReference type="RefSeq" id="WP_003216657.1">
    <property type="nucleotide sequence ID" value="NZ_CP015607.1"/>
</dbReference>
<protein>
    <submittedName>
        <fullName evidence="1">Uncharacterized protein</fullName>
    </submittedName>
</protein>
<name>A0A1L6ZHA9_BACIA</name>
<accession>A0A1L6ZHA9</accession>